<proteinExistence type="predicted"/>
<organism evidence="1">
    <name type="scientific">uncultured delta proteobacterium</name>
    <dbReference type="NCBI Taxonomy" id="34034"/>
    <lineage>
        <taxon>Bacteria</taxon>
        <taxon>Deltaproteobacteria</taxon>
        <taxon>environmental samples</taxon>
    </lineage>
</organism>
<dbReference type="EMBL" id="FLUQ01000001">
    <property type="protein sequence ID" value="SBV95570.1"/>
    <property type="molecule type" value="Genomic_DNA"/>
</dbReference>
<evidence type="ECO:0000313" key="1">
    <source>
        <dbReference type="EMBL" id="SBV95570.1"/>
    </source>
</evidence>
<accession>A0A212J816</accession>
<dbReference type="AlphaFoldDB" id="A0A212J816"/>
<sequence length="152" mass="16586">MDGLMRQGSLFDLLPPENPDEAIGLAGMMPSVRAEMNRVAASYEPGRKLLVDAIIKVAQREAVALTPGGAKTIDPATLDKWLQSLDRGHAPNWEAVICFCLATGTASPIKPILKYLGLTAIPESDLEDLEYGKLCKAERKLRERKKALEARS</sequence>
<protein>
    <submittedName>
        <fullName evidence="1">Uncharacterized protein</fullName>
    </submittedName>
</protein>
<gene>
    <name evidence="1" type="ORF">KL86DPRO_10891</name>
</gene>
<reference evidence="1" key="1">
    <citation type="submission" date="2016-04" db="EMBL/GenBank/DDBJ databases">
        <authorList>
            <person name="Evans L.H."/>
            <person name="Alamgir A."/>
            <person name="Owens N."/>
            <person name="Weber N.D."/>
            <person name="Virtaneva K."/>
            <person name="Barbian K."/>
            <person name="Babar A."/>
            <person name="Rosenke K."/>
        </authorList>
    </citation>
    <scope>NUCLEOTIDE SEQUENCE</scope>
    <source>
        <strain evidence="1">86</strain>
    </source>
</reference>
<name>A0A212J816_9DELT</name>